<evidence type="ECO:0000256" key="1">
    <source>
        <dbReference type="ARBA" id="ARBA00001936"/>
    </source>
</evidence>
<comment type="cofactor">
    <cofactor evidence="2">
        <name>Mg(2+)</name>
        <dbReference type="ChEBI" id="CHEBI:18420"/>
    </cofactor>
</comment>
<keyword evidence="4" id="KW-0479">Metal-binding</keyword>
<protein>
    <recommendedName>
        <fullName evidence="3">protein-serine/threonine phosphatase</fullName>
        <ecNumber evidence="3">3.1.3.16</ecNumber>
    </recommendedName>
</protein>
<feature type="domain" description="PPM-type phosphatase" evidence="10">
    <location>
        <begin position="169"/>
        <end position="425"/>
    </location>
</feature>
<evidence type="ECO:0000256" key="6">
    <source>
        <dbReference type="ARBA" id="ARBA00022842"/>
    </source>
</evidence>
<accession>A0A6N2LFJ4</accession>
<evidence type="ECO:0000256" key="3">
    <source>
        <dbReference type="ARBA" id="ARBA00013081"/>
    </source>
</evidence>
<dbReference type="AlphaFoldDB" id="A0A6N2LFJ4"/>
<dbReference type="InterPro" id="IPR015655">
    <property type="entry name" value="PP2C"/>
</dbReference>
<evidence type="ECO:0000256" key="5">
    <source>
        <dbReference type="ARBA" id="ARBA00022801"/>
    </source>
</evidence>
<dbReference type="PROSITE" id="PS01032">
    <property type="entry name" value="PPM_1"/>
    <property type="match status" value="1"/>
</dbReference>
<dbReference type="PANTHER" id="PTHR47992">
    <property type="entry name" value="PROTEIN PHOSPHATASE"/>
    <property type="match status" value="1"/>
</dbReference>
<reference evidence="11" key="1">
    <citation type="submission" date="2019-03" db="EMBL/GenBank/DDBJ databases">
        <authorList>
            <person name="Mank J."/>
            <person name="Almeida P."/>
        </authorList>
    </citation>
    <scope>NUCLEOTIDE SEQUENCE</scope>
    <source>
        <strain evidence="11">78183</strain>
    </source>
</reference>
<proteinExistence type="inferred from homology"/>
<dbReference type="GO" id="GO:0004722">
    <property type="term" value="F:protein serine/threonine phosphatase activity"/>
    <property type="evidence" value="ECO:0007669"/>
    <property type="project" value="UniProtKB-EC"/>
</dbReference>
<keyword evidence="5 9" id="KW-0378">Hydrolase</keyword>
<sequence>MVDRHEAVIDSVGQVLVFVDEVVLPSQGNTRDVNTSARCNSSESLRYAWSSLAVAINSVTSKHAHLSTSCTAIFVFATIKSRAHITFYKKILGFCRTFTELGLMGRFKITSFSIPLVLLFINAIQSSYGLSVSCMIDYDNGGAPEVYESQECPQWVLSNGSLQNQNIKNCQFATLQGRREYQEDRVVCNLDMKLPLLKNNSLLDFEEDTVGIVAVFDGHGGKEASEMGSKLLFDYLKEAVKNGYFSGSTANVVLLYDGQILIANVGDSKALLVSEKIPSGNLSATELTSDHHPDREDEEARIKAAGGSVTVWGVPRVNGVLAMSRSIGDVALKRFGVIAEPEFTGWRDLTANDRYLVVASDGIFESLKPQDVAELIFEWNLIPERRKESKLPLSCMFSESLAECIITIAYEKGSHDNLSAIVVPLRDRENTNHLGLGVELKRWYHRIFREKVILQQNRLDAEVVVSSKAGIMQHSSAAMCLTSLRFLGFGSASQSASNEGPPAGFHFQSCKSPFK</sequence>
<organism evidence="11">
    <name type="scientific">Salix viminalis</name>
    <name type="common">Common osier</name>
    <name type="synonym">Basket willow</name>
    <dbReference type="NCBI Taxonomy" id="40686"/>
    <lineage>
        <taxon>Eukaryota</taxon>
        <taxon>Viridiplantae</taxon>
        <taxon>Streptophyta</taxon>
        <taxon>Embryophyta</taxon>
        <taxon>Tracheophyta</taxon>
        <taxon>Spermatophyta</taxon>
        <taxon>Magnoliopsida</taxon>
        <taxon>eudicotyledons</taxon>
        <taxon>Gunneridae</taxon>
        <taxon>Pentapetalae</taxon>
        <taxon>rosids</taxon>
        <taxon>fabids</taxon>
        <taxon>Malpighiales</taxon>
        <taxon>Salicaceae</taxon>
        <taxon>Saliceae</taxon>
        <taxon>Salix</taxon>
    </lineage>
</organism>
<dbReference type="InterPro" id="IPR001932">
    <property type="entry name" value="PPM-type_phosphatase-like_dom"/>
</dbReference>
<evidence type="ECO:0000259" key="10">
    <source>
        <dbReference type="PROSITE" id="PS51746"/>
    </source>
</evidence>
<dbReference type="InterPro" id="IPR000222">
    <property type="entry name" value="PP2C_BS"/>
</dbReference>
<dbReference type="GO" id="GO:0046872">
    <property type="term" value="F:metal ion binding"/>
    <property type="evidence" value="ECO:0007669"/>
    <property type="project" value="UniProtKB-KW"/>
</dbReference>
<evidence type="ECO:0000256" key="7">
    <source>
        <dbReference type="ARBA" id="ARBA00022912"/>
    </source>
</evidence>
<dbReference type="PROSITE" id="PS51746">
    <property type="entry name" value="PPM_2"/>
    <property type="match status" value="1"/>
</dbReference>
<comment type="similarity">
    <text evidence="9">Belongs to the PP2C family.</text>
</comment>
<evidence type="ECO:0000256" key="2">
    <source>
        <dbReference type="ARBA" id="ARBA00001946"/>
    </source>
</evidence>
<keyword evidence="7 9" id="KW-0904">Protein phosphatase</keyword>
<dbReference type="Gene3D" id="3.60.40.10">
    <property type="entry name" value="PPM-type phosphatase domain"/>
    <property type="match status" value="1"/>
</dbReference>
<evidence type="ECO:0000256" key="9">
    <source>
        <dbReference type="RuleBase" id="RU003465"/>
    </source>
</evidence>
<dbReference type="Pfam" id="PF00481">
    <property type="entry name" value="PP2C"/>
    <property type="match status" value="1"/>
</dbReference>
<evidence type="ECO:0000256" key="4">
    <source>
        <dbReference type="ARBA" id="ARBA00022723"/>
    </source>
</evidence>
<dbReference type="InterPro" id="IPR036457">
    <property type="entry name" value="PPM-type-like_dom_sf"/>
</dbReference>
<dbReference type="SUPFAM" id="SSF81606">
    <property type="entry name" value="PP2C-like"/>
    <property type="match status" value="1"/>
</dbReference>
<dbReference type="EMBL" id="CAADRP010001536">
    <property type="protein sequence ID" value="VFU39893.1"/>
    <property type="molecule type" value="Genomic_DNA"/>
</dbReference>
<keyword evidence="6" id="KW-0460">Magnesium</keyword>
<keyword evidence="8" id="KW-0464">Manganese</keyword>
<evidence type="ECO:0000256" key="8">
    <source>
        <dbReference type="ARBA" id="ARBA00023211"/>
    </source>
</evidence>
<dbReference type="CDD" id="cd00143">
    <property type="entry name" value="PP2Cc"/>
    <property type="match status" value="1"/>
</dbReference>
<name>A0A6N2LFJ4_SALVM</name>
<dbReference type="EC" id="3.1.3.16" evidence="3"/>
<comment type="cofactor">
    <cofactor evidence="1">
        <name>Mn(2+)</name>
        <dbReference type="ChEBI" id="CHEBI:29035"/>
    </cofactor>
</comment>
<gene>
    <name evidence="11" type="ORF">SVIM_LOCUS225107</name>
</gene>
<evidence type="ECO:0000313" key="11">
    <source>
        <dbReference type="EMBL" id="VFU39893.1"/>
    </source>
</evidence>
<dbReference type="SMART" id="SM00332">
    <property type="entry name" value="PP2Cc"/>
    <property type="match status" value="1"/>
</dbReference>